<dbReference type="SUPFAM" id="SSF46689">
    <property type="entry name" value="Homeodomain-like"/>
    <property type="match status" value="1"/>
</dbReference>
<evidence type="ECO:0000313" key="5">
    <source>
        <dbReference type="EMBL" id="MDO3722709.1"/>
    </source>
</evidence>
<dbReference type="PROSITE" id="PS01124">
    <property type="entry name" value="HTH_ARAC_FAMILY_2"/>
    <property type="match status" value="1"/>
</dbReference>
<dbReference type="SMART" id="SM00342">
    <property type="entry name" value="HTH_ARAC"/>
    <property type="match status" value="1"/>
</dbReference>
<keyword evidence="6" id="KW-1185">Reference proteome</keyword>
<feature type="domain" description="HTH araC/xylS-type" evidence="4">
    <location>
        <begin position="234"/>
        <end position="332"/>
    </location>
</feature>
<gene>
    <name evidence="5" type="ORF">QVZ43_13365</name>
</gene>
<sequence>MSNLTVSKHFVQAALVGAQSRGFDTNQLLRDAGISPDLLKIDMARVSSDQFSKLMRVIWNQLDDECMGMGPRKARVGTFATMCALVIDCPTLEAVYHRAYQFSRLFEPMIAMELTVEGDQAKLMTRIEGELDDPHYFLRESLLVIWHRLGSWLIGQPVELTRAEFSYPKPEHADEYRHIFHCPLRFDSEHTALTFDTRFLSAPVIRDKSEMKQFLKTSPADLLSRPDESNTFTGRIRALIGRDFSSPMPDFEWIAAELHTSPQTLRRRLKQENTSFQEIKDLLRRDMAIYYLGRQELPINEIAGMVGFTEPSTFHRAFKKWTGVTPGAYREGERGNLPD</sequence>
<keyword evidence="2" id="KW-0238">DNA-binding</keyword>
<dbReference type="Proteomes" id="UP001168640">
    <property type="component" value="Unassembled WGS sequence"/>
</dbReference>
<proteinExistence type="predicted"/>
<accession>A0ABT8W395</accession>
<keyword evidence="3" id="KW-0804">Transcription</keyword>
<dbReference type="EMBL" id="JAUMIS010000002">
    <property type="protein sequence ID" value="MDO3722709.1"/>
    <property type="molecule type" value="Genomic_DNA"/>
</dbReference>
<dbReference type="InterPro" id="IPR009057">
    <property type="entry name" value="Homeodomain-like_sf"/>
</dbReference>
<reference evidence="5" key="1">
    <citation type="submission" date="2023-07" db="EMBL/GenBank/DDBJ databases">
        <title>Marinobacter sp. chi1 genome sequencing and assembly.</title>
        <authorList>
            <person name="Park S."/>
        </authorList>
    </citation>
    <scope>NUCLEOTIDE SEQUENCE</scope>
    <source>
        <strain evidence="5">Chi1</strain>
    </source>
</reference>
<dbReference type="InterPro" id="IPR020449">
    <property type="entry name" value="Tscrpt_reg_AraC-type_HTH"/>
</dbReference>
<evidence type="ECO:0000256" key="3">
    <source>
        <dbReference type="ARBA" id="ARBA00023163"/>
    </source>
</evidence>
<dbReference type="Pfam" id="PF12833">
    <property type="entry name" value="HTH_18"/>
    <property type="match status" value="1"/>
</dbReference>
<dbReference type="Pfam" id="PF12625">
    <property type="entry name" value="Arabinose_bd"/>
    <property type="match status" value="1"/>
</dbReference>
<evidence type="ECO:0000313" key="6">
    <source>
        <dbReference type="Proteomes" id="UP001168640"/>
    </source>
</evidence>
<dbReference type="Gene3D" id="1.10.10.60">
    <property type="entry name" value="Homeodomain-like"/>
    <property type="match status" value="1"/>
</dbReference>
<evidence type="ECO:0000256" key="2">
    <source>
        <dbReference type="ARBA" id="ARBA00023125"/>
    </source>
</evidence>
<keyword evidence="1" id="KW-0805">Transcription regulation</keyword>
<name>A0ABT8W395_9GAMM</name>
<dbReference type="RefSeq" id="WP_302910329.1">
    <property type="nucleotide sequence ID" value="NZ_JAUMIS010000002.1"/>
</dbReference>
<dbReference type="InterPro" id="IPR018060">
    <property type="entry name" value="HTH_AraC"/>
</dbReference>
<comment type="caution">
    <text evidence="5">The sequence shown here is derived from an EMBL/GenBank/DDBJ whole genome shotgun (WGS) entry which is preliminary data.</text>
</comment>
<evidence type="ECO:0000256" key="1">
    <source>
        <dbReference type="ARBA" id="ARBA00023015"/>
    </source>
</evidence>
<evidence type="ECO:0000259" key="4">
    <source>
        <dbReference type="PROSITE" id="PS01124"/>
    </source>
</evidence>
<organism evidence="5 6">
    <name type="scientific">Marinobacter suaedae</name>
    <dbReference type="NCBI Taxonomy" id="3057675"/>
    <lineage>
        <taxon>Bacteria</taxon>
        <taxon>Pseudomonadati</taxon>
        <taxon>Pseudomonadota</taxon>
        <taxon>Gammaproteobacteria</taxon>
        <taxon>Pseudomonadales</taxon>
        <taxon>Marinobacteraceae</taxon>
        <taxon>Marinobacter</taxon>
    </lineage>
</organism>
<dbReference type="PRINTS" id="PR00032">
    <property type="entry name" value="HTHARAC"/>
</dbReference>
<dbReference type="PANTHER" id="PTHR47894">
    <property type="entry name" value="HTH-TYPE TRANSCRIPTIONAL REGULATOR GADX"/>
    <property type="match status" value="1"/>
</dbReference>
<dbReference type="InterPro" id="IPR032687">
    <property type="entry name" value="AraC-type_N"/>
</dbReference>
<protein>
    <submittedName>
        <fullName evidence="5">AraC family transcriptional regulator</fullName>
    </submittedName>
</protein>
<dbReference type="PANTHER" id="PTHR47894:SF1">
    <property type="entry name" value="HTH-TYPE TRANSCRIPTIONAL REGULATOR VQSM"/>
    <property type="match status" value="1"/>
</dbReference>